<evidence type="ECO:0000313" key="2">
    <source>
        <dbReference type="EMBL" id="KAJ8378104.1"/>
    </source>
</evidence>
<dbReference type="Proteomes" id="UP001221898">
    <property type="component" value="Unassembled WGS sequence"/>
</dbReference>
<reference evidence="2" key="1">
    <citation type="journal article" date="2023" name="Science">
        <title>Genome structures resolve the early diversification of teleost fishes.</title>
        <authorList>
            <person name="Parey E."/>
            <person name="Louis A."/>
            <person name="Montfort J."/>
            <person name="Bouchez O."/>
            <person name="Roques C."/>
            <person name="Iampietro C."/>
            <person name="Lluch J."/>
            <person name="Castinel A."/>
            <person name="Donnadieu C."/>
            <person name="Desvignes T."/>
            <person name="Floi Bucao C."/>
            <person name="Jouanno E."/>
            <person name="Wen M."/>
            <person name="Mejri S."/>
            <person name="Dirks R."/>
            <person name="Jansen H."/>
            <person name="Henkel C."/>
            <person name="Chen W.J."/>
            <person name="Zahm M."/>
            <person name="Cabau C."/>
            <person name="Klopp C."/>
            <person name="Thompson A.W."/>
            <person name="Robinson-Rechavi M."/>
            <person name="Braasch I."/>
            <person name="Lecointre G."/>
            <person name="Bobe J."/>
            <person name="Postlethwait J.H."/>
            <person name="Berthelot C."/>
            <person name="Roest Crollius H."/>
            <person name="Guiguen Y."/>
        </authorList>
    </citation>
    <scope>NUCLEOTIDE SEQUENCE</scope>
    <source>
        <strain evidence="2">NC1722</strain>
    </source>
</reference>
<evidence type="ECO:0000256" key="1">
    <source>
        <dbReference type="SAM" id="MobiDB-lite"/>
    </source>
</evidence>
<name>A0AAD7RG20_9TELE</name>
<sequence>MPLQFHFHSSMLTYQEHSGHTALASSLGADSASEEGGVVRHLESKGRAVSAVRSGERDSEGTPNSAPWTEEATLHFRGRESDSEVSGITMARVD</sequence>
<feature type="region of interest" description="Disordered" evidence="1">
    <location>
        <begin position="17"/>
        <end position="94"/>
    </location>
</feature>
<protein>
    <submittedName>
        <fullName evidence="2">Uncharacterized protein</fullName>
    </submittedName>
</protein>
<gene>
    <name evidence="2" type="ORF">AAFF_G00248180</name>
</gene>
<accession>A0AAD7RG20</accession>
<organism evidence="2 3">
    <name type="scientific">Aldrovandia affinis</name>
    <dbReference type="NCBI Taxonomy" id="143900"/>
    <lineage>
        <taxon>Eukaryota</taxon>
        <taxon>Metazoa</taxon>
        <taxon>Chordata</taxon>
        <taxon>Craniata</taxon>
        <taxon>Vertebrata</taxon>
        <taxon>Euteleostomi</taxon>
        <taxon>Actinopterygii</taxon>
        <taxon>Neopterygii</taxon>
        <taxon>Teleostei</taxon>
        <taxon>Notacanthiformes</taxon>
        <taxon>Halosauridae</taxon>
        <taxon>Aldrovandia</taxon>
    </lineage>
</organism>
<dbReference type="AlphaFoldDB" id="A0AAD7RG20"/>
<feature type="compositionally biased region" description="Low complexity" evidence="1">
    <location>
        <begin position="22"/>
        <end position="36"/>
    </location>
</feature>
<feature type="compositionally biased region" description="Basic and acidic residues" evidence="1">
    <location>
        <begin position="72"/>
        <end position="82"/>
    </location>
</feature>
<keyword evidence="3" id="KW-1185">Reference proteome</keyword>
<proteinExistence type="predicted"/>
<evidence type="ECO:0000313" key="3">
    <source>
        <dbReference type="Proteomes" id="UP001221898"/>
    </source>
</evidence>
<dbReference type="EMBL" id="JAINUG010000331">
    <property type="protein sequence ID" value="KAJ8378104.1"/>
    <property type="molecule type" value="Genomic_DNA"/>
</dbReference>
<feature type="compositionally biased region" description="Basic and acidic residues" evidence="1">
    <location>
        <begin position="37"/>
        <end position="46"/>
    </location>
</feature>
<comment type="caution">
    <text evidence="2">The sequence shown here is derived from an EMBL/GenBank/DDBJ whole genome shotgun (WGS) entry which is preliminary data.</text>
</comment>